<comment type="caution">
    <text evidence="1">The sequence shown here is derived from an EMBL/GenBank/DDBJ whole genome shotgun (WGS) entry which is preliminary data.</text>
</comment>
<evidence type="ECO:0000313" key="1">
    <source>
        <dbReference type="EMBL" id="KAK2712890.1"/>
    </source>
</evidence>
<evidence type="ECO:0000313" key="2">
    <source>
        <dbReference type="Proteomes" id="UP001187531"/>
    </source>
</evidence>
<keyword evidence="2" id="KW-1185">Reference proteome</keyword>
<dbReference type="Proteomes" id="UP001187531">
    <property type="component" value="Unassembled WGS sequence"/>
</dbReference>
<protein>
    <submittedName>
        <fullName evidence="1">Uncharacterized protein</fullName>
    </submittedName>
</protein>
<reference evidence="1" key="1">
    <citation type="submission" date="2023-07" db="EMBL/GenBank/DDBJ databases">
        <title>Chromosome-level genome assembly of Artemia franciscana.</title>
        <authorList>
            <person name="Jo E."/>
        </authorList>
    </citation>
    <scope>NUCLEOTIDE SEQUENCE</scope>
    <source>
        <tissue evidence="1">Whole body</tissue>
    </source>
</reference>
<name>A0AA88L977_ARTSF</name>
<sequence>MIDTTTLGRAVKELTGEIEAIFQSVTTSNESLSDQVRGLTSEIQLLCIKLSQNDDKIAEFEIKFDEQSPKQGRVNRRFL</sequence>
<gene>
    <name evidence="1" type="ORF">QYM36_011554</name>
</gene>
<dbReference type="EMBL" id="JAVRJZ010000015">
    <property type="protein sequence ID" value="KAK2712890.1"/>
    <property type="molecule type" value="Genomic_DNA"/>
</dbReference>
<dbReference type="AlphaFoldDB" id="A0AA88L977"/>
<accession>A0AA88L977</accession>
<organism evidence="1 2">
    <name type="scientific">Artemia franciscana</name>
    <name type="common">Brine shrimp</name>
    <name type="synonym">Artemia sanfranciscana</name>
    <dbReference type="NCBI Taxonomy" id="6661"/>
    <lineage>
        <taxon>Eukaryota</taxon>
        <taxon>Metazoa</taxon>
        <taxon>Ecdysozoa</taxon>
        <taxon>Arthropoda</taxon>
        <taxon>Crustacea</taxon>
        <taxon>Branchiopoda</taxon>
        <taxon>Anostraca</taxon>
        <taxon>Artemiidae</taxon>
        <taxon>Artemia</taxon>
    </lineage>
</organism>
<proteinExistence type="predicted"/>